<dbReference type="AlphaFoldDB" id="A0A0V0H3S4"/>
<evidence type="ECO:0000313" key="2">
    <source>
        <dbReference type="EMBL" id="JAP15028.1"/>
    </source>
</evidence>
<dbReference type="EMBL" id="GEDG01025752">
    <property type="protein sequence ID" value="JAP15028.1"/>
    <property type="molecule type" value="Transcribed_RNA"/>
</dbReference>
<evidence type="ECO:0000256" key="1">
    <source>
        <dbReference type="SAM" id="MobiDB-lite"/>
    </source>
</evidence>
<proteinExistence type="predicted"/>
<feature type="region of interest" description="Disordered" evidence="1">
    <location>
        <begin position="1"/>
        <end position="25"/>
    </location>
</feature>
<reference evidence="2" key="1">
    <citation type="submission" date="2015-12" db="EMBL/GenBank/DDBJ databases">
        <title>Gene expression during late stages of embryo sac development: a critical building block for successful pollen-pistil interactions.</title>
        <authorList>
            <person name="Liu Y."/>
            <person name="Joly V."/>
            <person name="Sabar M."/>
            <person name="Matton D.P."/>
        </authorList>
    </citation>
    <scope>NUCLEOTIDE SEQUENCE</scope>
</reference>
<sequence length="79" mass="9295">MAISTNNKKEPNIARKGKSKQGKIHMQQLQQPCRLQDILNCILIFAFRKYQSKTINLYPFQSSEIPFQEPKIQNINWNC</sequence>
<name>A0A0V0H3S4_SOLCH</name>
<accession>A0A0V0H3S4</accession>
<protein>
    <submittedName>
        <fullName evidence="2">Putative ovule protein</fullName>
    </submittedName>
</protein>
<organism evidence="2">
    <name type="scientific">Solanum chacoense</name>
    <name type="common">Chaco potato</name>
    <dbReference type="NCBI Taxonomy" id="4108"/>
    <lineage>
        <taxon>Eukaryota</taxon>
        <taxon>Viridiplantae</taxon>
        <taxon>Streptophyta</taxon>
        <taxon>Embryophyta</taxon>
        <taxon>Tracheophyta</taxon>
        <taxon>Spermatophyta</taxon>
        <taxon>Magnoliopsida</taxon>
        <taxon>eudicotyledons</taxon>
        <taxon>Gunneridae</taxon>
        <taxon>Pentapetalae</taxon>
        <taxon>asterids</taxon>
        <taxon>lamiids</taxon>
        <taxon>Solanales</taxon>
        <taxon>Solanaceae</taxon>
        <taxon>Solanoideae</taxon>
        <taxon>Solaneae</taxon>
        <taxon>Solanum</taxon>
    </lineage>
</organism>